<evidence type="ECO:0000313" key="3">
    <source>
        <dbReference type="Proteomes" id="UP001180531"/>
    </source>
</evidence>
<feature type="region of interest" description="Disordered" evidence="1">
    <location>
        <begin position="128"/>
        <end position="148"/>
    </location>
</feature>
<proteinExistence type="predicted"/>
<keyword evidence="3" id="KW-1185">Reference proteome</keyword>
<sequence>MTFENEWAELRADAVARTRLNGVPGGAGGGPDLSSSAAKKRSAVSALEQHIEPDSQAAGRVADETSEAAARGFQDWATGAGITAALKGWRASVKSLQGRLAADKAALSGTTRLFTGTDAGIAGQFPLLKPGGDPLTANPPFPSRVANY</sequence>
<feature type="region of interest" description="Disordered" evidence="1">
    <location>
        <begin position="20"/>
        <end position="68"/>
    </location>
</feature>
<evidence type="ECO:0000256" key="1">
    <source>
        <dbReference type="SAM" id="MobiDB-lite"/>
    </source>
</evidence>
<protein>
    <submittedName>
        <fullName evidence="2">Uncharacterized protein</fullName>
    </submittedName>
</protein>
<dbReference type="EMBL" id="JAVRFI010000021">
    <property type="protein sequence ID" value="MDT0452632.1"/>
    <property type="molecule type" value="Genomic_DNA"/>
</dbReference>
<organism evidence="2 3">
    <name type="scientific">Streptomyces hesseae</name>
    <dbReference type="NCBI Taxonomy" id="3075519"/>
    <lineage>
        <taxon>Bacteria</taxon>
        <taxon>Bacillati</taxon>
        <taxon>Actinomycetota</taxon>
        <taxon>Actinomycetes</taxon>
        <taxon>Kitasatosporales</taxon>
        <taxon>Streptomycetaceae</taxon>
        <taxon>Streptomyces</taxon>
    </lineage>
</organism>
<gene>
    <name evidence="2" type="ORF">RM609_26585</name>
</gene>
<name>A0ABU2SUU7_9ACTN</name>
<dbReference type="RefSeq" id="WP_311614103.1">
    <property type="nucleotide sequence ID" value="NZ_JAVRFI010000021.1"/>
</dbReference>
<accession>A0ABU2SUU7</accession>
<dbReference type="Proteomes" id="UP001180531">
    <property type="component" value="Unassembled WGS sequence"/>
</dbReference>
<comment type="caution">
    <text evidence="2">The sequence shown here is derived from an EMBL/GenBank/DDBJ whole genome shotgun (WGS) entry which is preliminary data.</text>
</comment>
<evidence type="ECO:0000313" key="2">
    <source>
        <dbReference type="EMBL" id="MDT0452632.1"/>
    </source>
</evidence>
<reference evidence="2" key="1">
    <citation type="submission" date="2024-05" db="EMBL/GenBank/DDBJ databases">
        <title>30 novel species of actinomycetes from the DSMZ collection.</title>
        <authorList>
            <person name="Nouioui I."/>
        </authorList>
    </citation>
    <scope>NUCLEOTIDE SEQUENCE</scope>
    <source>
        <strain evidence="2">DSM 40473</strain>
    </source>
</reference>